<name>A0ABZ1J6B1_9ACTN</name>
<dbReference type="EMBL" id="CP108133">
    <property type="protein sequence ID" value="WTP47164.1"/>
    <property type="molecule type" value="Genomic_DNA"/>
</dbReference>
<gene>
    <name evidence="1" type="ORF">OG288_01840</name>
</gene>
<dbReference type="RefSeq" id="WP_328936473.1">
    <property type="nucleotide sequence ID" value="NZ_CP108133.1"/>
</dbReference>
<reference evidence="1" key="1">
    <citation type="submission" date="2022-10" db="EMBL/GenBank/DDBJ databases">
        <title>The complete genomes of actinobacterial strains from the NBC collection.</title>
        <authorList>
            <person name="Joergensen T.S."/>
            <person name="Alvarez Arevalo M."/>
            <person name="Sterndorff E.B."/>
            <person name="Faurdal D."/>
            <person name="Vuksanovic O."/>
            <person name="Mourched A.-S."/>
            <person name="Charusanti P."/>
            <person name="Shaw S."/>
            <person name="Blin K."/>
            <person name="Weber T."/>
        </authorList>
    </citation>
    <scope>NUCLEOTIDE SEQUENCE</scope>
    <source>
        <strain evidence="1">NBC_00189</strain>
    </source>
</reference>
<sequence>MDHVMDLDEVVAEVTARRAAWQTAGIVVDSVTWRDSATPWPQRLETDRATVSDPDSVGFHLHSSHKHGAELRLVVFRGGWVDADFIADIDDAGVISTPAISSAEAFGTLIDTCVARVFSLQDPT</sequence>
<evidence type="ECO:0000313" key="1">
    <source>
        <dbReference type="EMBL" id="WTP47164.1"/>
    </source>
</evidence>
<proteinExistence type="predicted"/>
<organism evidence="1 2">
    <name type="scientific">Streptomyces tauricus</name>
    <dbReference type="NCBI Taxonomy" id="68274"/>
    <lineage>
        <taxon>Bacteria</taxon>
        <taxon>Bacillati</taxon>
        <taxon>Actinomycetota</taxon>
        <taxon>Actinomycetes</taxon>
        <taxon>Kitasatosporales</taxon>
        <taxon>Streptomycetaceae</taxon>
        <taxon>Streptomyces</taxon>
        <taxon>Streptomyces aurantiacus group</taxon>
    </lineage>
</organism>
<protein>
    <submittedName>
        <fullName evidence="1">Uncharacterized protein</fullName>
    </submittedName>
</protein>
<accession>A0ABZ1J6B1</accession>
<keyword evidence="2" id="KW-1185">Reference proteome</keyword>
<dbReference type="Proteomes" id="UP001432166">
    <property type="component" value="Chromosome"/>
</dbReference>
<evidence type="ECO:0000313" key="2">
    <source>
        <dbReference type="Proteomes" id="UP001432166"/>
    </source>
</evidence>